<evidence type="ECO:0000313" key="1">
    <source>
        <dbReference type="EMBL" id="GBP96528.1"/>
    </source>
</evidence>
<protein>
    <submittedName>
        <fullName evidence="1">Uncharacterized protein</fullName>
    </submittedName>
</protein>
<dbReference type="AlphaFoldDB" id="A0A4C2A8V0"/>
<accession>A0A4C2A8V0</accession>
<gene>
    <name evidence="1" type="ORF">EVAR_92184_1</name>
</gene>
<reference evidence="1 2" key="1">
    <citation type="journal article" date="2019" name="Commun. Biol.">
        <title>The bagworm genome reveals a unique fibroin gene that provides high tensile strength.</title>
        <authorList>
            <person name="Kono N."/>
            <person name="Nakamura H."/>
            <person name="Ohtoshi R."/>
            <person name="Tomita M."/>
            <person name="Numata K."/>
            <person name="Arakawa K."/>
        </authorList>
    </citation>
    <scope>NUCLEOTIDE SEQUENCE [LARGE SCALE GENOMIC DNA]</scope>
</reference>
<dbReference type="Proteomes" id="UP000299102">
    <property type="component" value="Unassembled WGS sequence"/>
</dbReference>
<keyword evidence="2" id="KW-1185">Reference proteome</keyword>
<evidence type="ECO:0000313" key="2">
    <source>
        <dbReference type="Proteomes" id="UP000299102"/>
    </source>
</evidence>
<proteinExistence type="predicted"/>
<comment type="caution">
    <text evidence="1">The sequence shown here is derived from an EMBL/GenBank/DDBJ whole genome shotgun (WGS) entry which is preliminary data.</text>
</comment>
<organism evidence="1 2">
    <name type="scientific">Eumeta variegata</name>
    <name type="common">Bagworm moth</name>
    <name type="synonym">Eumeta japonica</name>
    <dbReference type="NCBI Taxonomy" id="151549"/>
    <lineage>
        <taxon>Eukaryota</taxon>
        <taxon>Metazoa</taxon>
        <taxon>Ecdysozoa</taxon>
        <taxon>Arthropoda</taxon>
        <taxon>Hexapoda</taxon>
        <taxon>Insecta</taxon>
        <taxon>Pterygota</taxon>
        <taxon>Neoptera</taxon>
        <taxon>Endopterygota</taxon>
        <taxon>Lepidoptera</taxon>
        <taxon>Glossata</taxon>
        <taxon>Ditrysia</taxon>
        <taxon>Tineoidea</taxon>
        <taxon>Psychidae</taxon>
        <taxon>Oiketicinae</taxon>
        <taxon>Eumeta</taxon>
    </lineage>
</organism>
<sequence length="89" mass="9995">MPDVDHHGDEVAGKNYRHFANKHHTDEAIEPNRNTTTHARKTSRTVLVTNCELKNVQDVQRSGLPLTFEARRRGTSFSVPPAPTLAPPR</sequence>
<dbReference type="EMBL" id="BGZK01002797">
    <property type="protein sequence ID" value="GBP96528.1"/>
    <property type="molecule type" value="Genomic_DNA"/>
</dbReference>
<name>A0A4C2A8V0_EUMVA</name>